<evidence type="ECO:0000256" key="2">
    <source>
        <dbReference type="ARBA" id="ARBA00006343"/>
    </source>
</evidence>
<comment type="similarity">
    <text evidence="2 6">Belongs to the GINS3/PSF3 family.</text>
</comment>
<evidence type="ECO:0000313" key="10">
    <source>
        <dbReference type="Proteomes" id="UP000499080"/>
    </source>
</evidence>
<dbReference type="InterPro" id="IPR038437">
    <property type="entry name" value="GINS_Psf3_sf"/>
</dbReference>
<sequence length="207" mass="24229">MNFTKRSFVFAEEEYFSIDDILATHERIPCRFEVGVHKLGFLDPSSGNPDIAKGTKLEIPLWMAQALQSRRIIVTDIPRVYREAYREILNADATVVDLHKMGPYFYHFGLYLLRFTHQDSEDISRMLNQTFRNRFRKLMDTSQNSLEEDATILTANLDRTEVALFNLGHKSLLDLKNWQHRKSQKILTANLVMNHKKRKRAIMDEAP</sequence>
<organism evidence="9 10">
    <name type="scientific">Araneus ventricosus</name>
    <name type="common">Orbweaver spider</name>
    <name type="synonym">Epeira ventricosa</name>
    <dbReference type="NCBI Taxonomy" id="182803"/>
    <lineage>
        <taxon>Eukaryota</taxon>
        <taxon>Metazoa</taxon>
        <taxon>Ecdysozoa</taxon>
        <taxon>Arthropoda</taxon>
        <taxon>Chelicerata</taxon>
        <taxon>Arachnida</taxon>
        <taxon>Araneae</taxon>
        <taxon>Araneomorphae</taxon>
        <taxon>Entelegynae</taxon>
        <taxon>Araneoidea</taxon>
        <taxon>Araneidae</taxon>
        <taxon>Araneus</taxon>
    </lineage>
</organism>
<reference evidence="9 10" key="1">
    <citation type="journal article" date="2019" name="Sci. Rep.">
        <title>Orb-weaving spider Araneus ventricosus genome elucidates the spidroin gene catalogue.</title>
        <authorList>
            <person name="Kono N."/>
            <person name="Nakamura H."/>
            <person name="Ohtoshi R."/>
            <person name="Moran D.A.P."/>
            <person name="Shinohara A."/>
            <person name="Yoshida Y."/>
            <person name="Fujiwara M."/>
            <person name="Mori M."/>
            <person name="Tomita M."/>
            <person name="Arakawa K."/>
        </authorList>
    </citation>
    <scope>NUCLEOTIDE SEQUENCE [LARGE SCALE GENOMIC DNA]</scope>
</reference>
<keyword evidence="10" id="KW-1185">Reference proteome</keyword>
<dbReference type="Proteomes" id="UP000499080">
    <property type="component" value="Unassembled WGS sequence"/>
</dbReference>
<dbReference type="InterPro" id="IPR021151">
    <property type="entry name" value="GINS_A"/>
</dbReference>
<accession>A0A4Y2GG99</accession>
<evidence type="ECO:0000313" key="9">
    <source>
        <dbReference type="EMBL" id="GBM52401.1"/>
    </source>
</evidence>
<comment type="caution">
    <text evidence="9">The sequence shown here is derived from an EMBL/GenBank/DDBJ whole genome shotgun (WGS) entry which is preliminary data.</text>
</comment>
<evidence type="ECO:0000256" key="4">
    <source>
        <dbReference type="ARBA" id="ARBA00023242"/>
    </source>
</evidence>
<comment type="subunit">
    <text evidence="6">Component of the GINS complex.</text>
</comment>
<protein>
    <recommendedName>
        <fullName evidence="6">DNA replication complex GINS protein PSF3</fullName>
    </recommendedName>
</protein>
<gene>
    <name evidence="9" type="primary">Gins3</name>
    <name evidence="9" type="ORF">AVEN_258167_1</name>
</gene>
<dbReference type="InterPro" id="IPR036224">
    <property type="entry name" value="GINS_bundle-like_dom_sf"/>
</dbReference>
<proteinExistence type="inferred from homology"/>
<dbReference type="PANTHER" id="PTHR22768">
    <property type="entry name" value="DNA REPLICATION COMPLEX GINS PROTEIN PSF3"/>
    <property type="match status" value="1"/>
</dbReference>
<dbReference type="InterPro" id="IPR055221">
    <property type="entry name" value="PSF3_N"/>
</dbReference>
<dbReference type="AlphaFoldDB" id="A0A4Y2GG99"/>
<evidence type="ECO:0000256" key="1">
    <source>
        <dbReference type="ARBA" id="ARBA00004123"/>
    </source>
</evidence>
<dbReference type="CDD" id="cd21693">
    <property type="entry name" value="GINS_B_Psf3"/>
    <property type="match status" value="1"/>
</dbReference>
<dbReference type="Pfam" id="PF05916">
    <property type="entry name" value="Sld5"/>
    <property type="match status" value="1"/>
</dbReference>
<evidence type="ECO:0000259" key="8">
    <source>
        <dbReference type="Pfam" id="PF22466"/>
    </source>
</evidence>
<keyword evidence="3 6" id="KW-0235">DNA replication</keyword>
<feature type="domain" description="DNA replication complex GINS protein PSF3 N-terminal" evidence="8">
    <location>
        <begin position="16"/>
        <end position="67"/>
    </location>
</feature>
<feature type="domain" description="GINS subunit" evidence="7">
    <location>
        <begin position="83"/>
        <end position="178"/>
    </location>
</feature>
<dbReference type="Pfam" id="PF22466">
    <property type="entry name" value="PSF3_N"/>
    <property type="match status" value="1"/>
</dbReference>
<dbReference type="OrthoDB" id="10251744at2759"/>
<evidence type="ECO:0000256" key="5">
    <source>
        <dbReference type="ARBA" id="ARBA00045258"/>
    </source>
</evidence>
<evidence type="ECO:0000256" key="6">
    <source>
        <dbReference type="RuleBase" id="RU367161"/>
    </source>
</evidence>
<dbReference type="GO" id="GO:0000811">
    <property type="term" value="C:GINS complex"/>
    <property type="evidence" value="ECO:0007669"/>
    <property type="project" value="UniProtKB-UniRule"/>
</dbReference>
<evidence type="ECO:0000259" key="7">
    <source>
        <dbReference type="Pfam" id="PF05916"/>
    </source>
</evidence>
<dbReference type="SUPFAM" id="SSF160059">
    <property type="entry name" value="PriA/YqbF domain"/>
    <property type="match status" value="1"/>
</dbReference>
<dbReference type="PANTHER" id="PTHR22768:SF0">
    <property type="entry name" value="DNA REPLICATION COMPLEX GINS PROTEIN PSF3"/>
    <property type="match status" value="1"/>
</dbReference>
<name>A0A4Y2GG99_ARAVE</name>
<dbReference type="EMBL" id="BGPR01001376">
    <property type="protein sequence ID" value="GBM52401.1"/>
    <property type="molecule type" value="Genomic_DNA"/>
</dbReference>
<dbReference type="Gene3D" id="1.20.58.2050">
    <property type="match status" value="1"/>
</dbReference>
<comment type="function">
    <text evidence="5">Required for correct functioning of the GINS complex, a complex that plays an essential role in the initiation of DNA replication, and progression of DNA replication forks. GINS complex is a core component of CDC45-MCM-GINS (CMG) helicase, the molecular machine that unwinds template DNA during replication, and around which the replisome is built.</text>
</comment>
<comment type="function">
    <text evidence="6">The GINS complex plays an essential role in the initiation of DNA replication.</text>
</comment>
<dbReference type="SUPFAM" id="SSF158573">
    <property type="entry name" value="GINS helical bundle-like"/>
    <property type="match status" value="1"/>
</dbReference>
<dbReference type="InterPro" id="IPR010492">
    <property type="entry name" value="GINS_Psf3"/>
</dbReference>
<dbReference type="GO" id="GO:1902975">
    <property type="term" value="P:mitotic DNA replication initiation"/>
    <property type="evidence" value="ECO:0007669"/>
    <property type="project" value="TreeGrafter"/>
</dbReference>
<dbReference type="CDD" id="cd11713">
    <property type="entry name" value="GINS_A_psf3"/>
    <property type="match status" value="1"/>
</dbReference>
<evidence type="ECO:0000256" key="3">
    <source>
        <dbReference type="ARBA" id="ARBA00022705"/>
    </source>
</evidence>
<comment type="subcellular location">
    <subcellularLocation>
        <location evidence="1 6">Nucleus</location>
    </subcellularLocation>
</comment>
<keyword evidence="4 6" id="KW-0539">Nucleus</keyword>